<keyword evidence="1" id="KW-0732">Signal</keyword>
<dbReference type="Proteomes" id="UP001597511">
    <property type="component" value="Unassembled WGS sequence"/>
</dbReference>
<dbReference type="InterPro" id="IPR050570">
    <property type="entry name" value="Cell_wall_metabolism_enzyme"/>
</dbReference>
<evidence type="ECO:0000313" key="4">
    <source>
        <dbReference type="Proteomes" id="UP001597511"/>
    </source>
</evidence>
<name>A0ABW6A3J3_9BACT</name>
<dbReference type="PANTHER" id="PTHR21666:SF270">
    <property type="entry name" value="MUREIN HYDROLASE ACTIVATOR ENVC"/>
    <property type="match status" value="1"/>
</dbReference>
<dbReference type="RefSeq" id="WP_386094988.1">
    <property type="nucleotide sequence ID" value="NZ_JBHUOZ010000001.1"/>
</dbReference>
<dbReference type="Gene3D" id="2.70.70.10">
    <property type="entry name" value="Glucose Permease (Domain IIA)"/>
    <property type="match status" value="1"/>
</dbReference>
<evidence type="ECO:0000313" key="3">
    <source>
        <dbReference type="EMBL" id="MFD2918617.1"/>
    </source>
</evidence>
<organism evidence="3 4">
    <name type="scientific">Terrimonas rubra</name>
    <dbReference type="NCBI Taxonomy" id="1035890"/>
    <lineage>
        <taxon>Bacteria</taxon>
        <taxon>Pseudomonadati</taxon>
        <taxon>Bacteroidota</taxon>
        <taxon>Chitinophagia</taxon>
        <taxon>Chitinophagales</taxon>
        <taxon>Chitinophagaceae</taxon>
        <taxon>Terrimonas</taxon>
    </lineage>
</organism>
<keyword evidence="3" id="KW-0378">Hydrolase</keyword>
<dbReference type="InterPro" id="IPR016047">
    <property type="entry name" value="M23ase_b-sheet_dom"/>
</dbReference>
<gene>
    <name evidence="3" type="ORF">ACFS6H_02775</name>
</gene>
<reference evidence="4" key="1">
    <citation type="journal article" date="2019" name="Int. J. Syst. Evol. Microbiol.">
        <title>The Global Catalogue of Microorganisms (GCM) 10K type strain sequencing project: providing services to taxonomists for standard genome sequencing and annotation.</title>
        <authorList>
            <consortium name="The Broad Institute Genomics Platform"/>
            <consortium name="The Broad Institute Genome Sequencing Center for Infectious Disease"/>
            <person name="Wu L."/>
            <person name="Ma J."/>
        </authorList>
    </citation>
    <scope>NUCLEOTIDE SEQUENCE [LARGE SCALE GENOMIC DNA]</scope>
    <source>
        <strain evidence="4">KCTC 23299</strain>
    </source>
</reference>
<dbReference type="EMBL" id="JBHUOZ010000001">
    <property type="protein sequence ID" value="MFD2918617.1"/>
    <property type="molecule type" value="Genomic_DNA"/>
</dbReference>
<dbReference type="Pfam" id="PF01551">
    <property type="entry name" value="Peptidase_M23"/>
    <property type="match status" value="1"/>
</dbReference>
<dbReference type="GO" id="GO:0016787">
    <property type="term" value="F:hydrolase activity"/>
    <property type="evidence" value="ECO:0007669"/>
    <property type="project" value="UniProtKB-KW"/>
</dbReference>
<feature type="chain" id="PRO_5046401630" evidence="1">
    <location>
        <begin position="19"/>
        <end position="192"/>
    </location>
</feature>
<feature type="domain" description="M23ase beta-sheet core" evidence="2">
    <location>
        <begin position="69"/>
        <end position="166"/>
    </location>
</feature>
<dbReference type="PANTHER" id="PTHR21666">
    <property type="entry name" value="PEPTIDASE-RELATED"/>
    <property type="match status" value="1"/>
</dbReference>
<sequence>MKYILPAITLFVQLYASAQLSTSEVRSLKSGRIADDTSYIYALPYAAKTKHFFVQGANSSFSHQGELSYDFKMKTGSKIAAARGGKVTALRSDSNKGGLKPENLSDGNYIIIEHEDGSTAHYWHLQYNSIFVNLNDSVTRGQVIGLSGNTGYSAFPHLHFQVFDKNNKNILVRFRTKKGVRYIRPGRTYKAL</sequence>
<proteinExistence type="predicted"/>
<comment type="caution">
    <text evidence="3">The sequence shown here is derived from an EMBL/GenBank/DDBJ whole genome shotgun (WGS) entry which is preliminary data.</text>
</comment>
<keyword evidence="4" id="KW-1185">Reference proteome</keyword>
<dbReference type="InterPro" id="IPR011055">
    <property type="entry name" value="Dup_hybrid_motif"/>
</dbReference>
<dbReference type="CDD" id="cd12797">
    <property type="entry name" value="M23_peptidase"/>
    <property type="match status" value="1"/>
</dbReference>
<dbReference type="EC" id="3.4.24.-" evidence="3"/>
<dbReference type="SUPFAM" id="SSF51261">
    <property type="entry name" value="Duplicated hybrid motif"/>
    <property type="match status" value="1"/>
</dbReference>
<accession>A0ABW6A3J3</accession>
<feature type="signal peptide" evidence="1">
    <location>
        <begin position="1"/>
        <end position="18"/>
    </location>
</feature>
<evidence type="ECO:0000256" key="1">
    <source>
        <dbReference type="SAM" id="SignalP"/>
    </source>
</evidence>
<evidence type="ECO:0000259" key="2">
    <source>
        <dbReference type="Pfam" id="PF01551"/>
    </source>
</evidence>
<protein>
    <submittedName>
        <fullName evidence="3">M23 family metallopeptidase</fullName>
        <ecNumber evidence="3">3.4.24.-</ecNumber>
    </submittedName>
</protein>